<reference evidence="2" key="1">
    <citation type="journal article" date="2015" name="Nature">
        <title>Complex archaea that bridge the gap between prokaryotes and eukaryotes.</title>
        <authorList>
            <person name="Spang A."/>
            <person name="Saw J.H."/>
            <person name="Jorgensen S.L."/>
            <person name="Zaremba-Niedzwiedzka K."/>
            <person name="Martijn J."/>
            <person name="Lind A.E."/>
            <person name="van Eijk R."/>
            <person name="Schleper C."/>
            <person name="Guy L."/>
            <person name="Ettema T.J."/>
        </authorList>
    </citation>
    <scope>NUCLEOTIDE SEQUENCE</scope>
</reference>
<protein>
    <submittedName>
        <fullName evidence="2">Uncharacterized protein</fullName>
    </submittedName>
</protein>
<accession>A0A0F9MND5</accession>
<evidence type="ECO:0000256" key="1">
    <source>
        <dbReference type="SAM" id="Phobius"/>
    </source>
</evidence>
<dbReference type="AlphaFoldDB" id="A0A0F9MND5"/>
<keyword evidence="1" id="KW-0472">Membrane</keyword>
<sequence length="83" mass="9746">MVEKKEWSEFRNTGLLLFINQILHVFGWAIVFIIDDETKVISDVFPARVKFRGFDNDSISEAYQKISKFMMDNAEILNKEAQE</sequence>
<organism evidence="2">
    <name type="scientific">marine sediment metagenome</name>
    <dbReference type="NCBI Taxonomy" id="412755"/>
    <lineage>
        <taxon>unclassified sequences</taxon>
        <taxon>metagenomes</taxon>
        <taxon>ecological metagenomes</taxon>
    </lineage>
</organism>
<evidence type="ECO:0000313" key="2">
    <source>
        <dbReference type="EMBL" id="KKM70717.1"/>
    </source>
</evidence>
<comment type="caution">
    <text evidence="2">The sequence shown here is derived from an EMBL/GenBank/DDBJ whole genome shotgun (WGS) entry which is preliminary data.</text>
</comment>
<keyword evidence="1" id="KW-0812">Transmembrane</keyword>
<name>A0A0F9MND5_9ZZZZ</name>
<keyword evidence="1" id="KW-1133">Transmembrane helix</keyword>
<feature type="transmembrane region" description="Helical" evidence="1">
    <location>
        <begin position="12"/>
        <end position="34"/>
    </location>
</feature>
<dbReference type="EMBL" id="LAZR01009765">
    <property type="protein sequence ID" value="KKM70717.1"/>
    <property type="molecule type" value="Genomic_DNA"/>
</dbReference>
<proteinExistence type="predicted"/>
<gene>
    <name evidence="2" type="ORF">LCGC14_1437930</name>
</gene>